<name>A0A1C6Z032_HAFAL</name>
<dbReference type="NCBIfam" id="NF007954">
    <property type="entry name" value="PRK10673.1"/>
    <property type="match status" value="1"/>
</dbReference>
<dbReference type="PANTHER" id="PTHR46118:SF4">
    <property type="entry name" value="PROTEIN ABHD11"/>
    <property type="match status" value="1"/>
</dbReference>
<dbReference type="STRING" id="569.A6V27_01385"/>
<dbReference type="Pfam" id="PF00561">
    <property type="entry name" value="Abhydrolase_1"/>
    <property type="match status" value="1"/>
</dbReference>
<dbReference type="PRINTS" id="PR00111">
    <property type="entry name" value="ABHYDROLASE"/>
</dbReference>
<evidence type="ECO:0000259" key="2">
    <source>
        <dbReference type="Pfam" id="PF00561"/>
    </source>
</evidence>
<dbReference type="SUPFAM" id="SSF53474">
    <property type="entry name" value="alpha/beta-Hydrolases"/>
    <property type="match status" value="1"/>
</dbReference>
<organism evidence="3 4">
    <name type="scientific">Hafnia alvei</name>
    <dbReference type="NCBI Taxonomy" id="569"/>
    <lineage>
        <taxon>Bacteria</taxon>
        <taxon>Pseudomonadati</taxon>
        <taxon>Pseudomonadota</taxon>
        <taxon>Gammaproteobacteria</taxon>
        <taxon>Enterobacterales</taxon>
        <taxon>Hafniaceae</taxon>
        <taxon>Hafnia</taxon>
    </lineage>
</organism>
<feature type="domain" description="AB hydrolase-1" evidence="2">
    <location>
        <begin position="37"/>
        <end position="258"/>
    </location>
</feature>
<sequence length="273" mass="31019">MFSTWIPRIDTTNRLNDMKLNYREHIPTQQAQFPPALLIHGLFGSLDNLGILGRDLRSDRRVIQVDMRNHGHSPRSERMDYAAMAEDLLALIDDLSLPQLDVIGHSMGGKAAMTLAALAPDRIRRLALLDIAPVDYQVRRHDTIFTAINAVTAAQVTRRQEAAEIMRGYIQEEGVIQFLLKSFQDGEWLFNVPVLWDQYENIVGWQDVTPYQGPAMFIKGGSSPYIQDIHRAAITRQFPHAKAHVIAGTGHWLHAEKPELVLRTLHRFLDSDE</sequence>
<evidence type="ECO:0000256" key="1">
    <source>
        <dbReference type="ARBA" id="ARBA00022801"/>
    </source>
</evidence>
<proteinExistence type="predicted"/>
<evidence type="ECO:0000313" key="3">
    <source>
        <dbReference type="EMBL" id="SCM52335.1"/>
    </source>
</evidence>
<dbReference type="AlphaFoldDB" id="A0A1C6Z032"/>
<dbReference type="PANTHER" id="PTHR46118">
    <property type="entry name" value="PROTEIN ABHD11"/>
    <property type="match status" value="1"/>
</dbReference>
<gene>
    <name evidence="3" type="ORF">BN1044_01818</name>
</gene>
<keyword evidence="1" id="KW-0378">Hydrolase</keyword>
<accession>A0A1C6Z032</accession>
<protein>
    <submittedName>
        <fullName evidence="3">Esterase</fullName>
    </submittedName>
</protein>
<dbReference type="Proteomes" id="UP000094844">
    <property type="component" value="Unassembled WGS sequence"/>
</dbReference>
<dbReference type="InterPro" id="IPR000073">
    <property type="entry name" value="AB_hydrolase_1"/>
</dbReference>
<dbReference type="GO" id="GO:0016787">
    <property type="term" value="F:hydrolase activity"/>
    <property type="evidence" value="ECO:0007669"/>
    <property type="project" value="UniProtKB-KW"/>
</dbReference>
<reference evidence="3 4" key="1">
    <citation type="submission" date="2016-09" db="EMBL/GenBank/DDBJ databases">
        <authorList>
            <person name="Capua I."/>
            <person name="De Benedictis P."/>
            <person name="Joannis T."/>
            <person name="Lombin L.H."/>
            <person name="Cattoli G."/>
        </authorList>
    </citation>
    <scope>NUCLEOTIDE SEQUENCE [LARGE SCALE GENOMIC DNA]</scope>
    <source>
        <strain evidence="3 4">GB001</strain>
    </source>
</reference>
<dbReference type="EMBL" id="FMIQ01000031">
    <property type="protein sequence ID" value="SCM52335.1"/>
    <property type="molecule type" value="Genomic_DNA"/>
</dbReference>
<dbReference type="Gene3D" id="3.40.50.1820">
    <property type="entry name" value="alpha/beta hydrolase"/>
    <property type="match status" value="1"/>
</dbReference>
<dbReference type="InterPro" id="IPR029058">
    <property type="entry name" value="AB_hydrolase_fold"/>
</dbReference>
<evidence type="ECO:0000313" key="4">
    <source>
        <dbReference type="Proteomes" id="UP000094844"/>
    </source>
</evidence>